<sequence>MTTTITGGTLPWATKPPPTTLPPAPTNERLSFAVDQFTGSGHGYLSRYALKSLVASTKVVYESGRELRTGVS</sequence>
<reference evidence="1 2" key="1">
    <citation type="submission" date="2020-07" db="EMBL/GenBank/DDBJ databases">
        <title>Mycobacterium kansasii (former subtype) with zoonotic potential isolated from diseased indoor pet cat, Japan.</title>
        <authorList>
            <person name="Fukano H."/>
            <person name="Terazono T."/>
            <person name="Hoshino Y."/>
        </authorList>
    </citation>
    <scope>NUCLEOTIDE SEQUENCE [LARGE SCALE GENOMIC DNA]</scope>
    <source>
        <strain evidence="1 2">Kuro-I</strain>
    </source>
</reference>
<protein>
    <submittedName>
        <fullName evidence="1">Uncharacterized protein</fullName>
    </submittedName>
</protein>
<dbReference type="EMBL" id="AP023343">
    <property type="protein sequence ID" value="BCI85407.1"/>
    <property type="molecule type" value="Genomic_DNA"/>
</dbReference>
<proteinExistence type="predicted"/>
<dbReference type="Proteomes" id="UP000516380">
    <property type="component" value="Chromosome"/>
</dbReference>
<keyword evidence="2" id="KW-1185">Reference proteome</keyword>
<evidence type="ECO:0000313" key="1">
    <source>
        <dbReference type="EMBL" id="BCI85407.1"/>
    </source>
</evidence>
<name>A0A7G1I2Y1_MYCKA</name>
<dbReference type="AlphaFoldDB" id="A0A7G1I2Y1"/>
<organism evidence="1 2">
    <name type="scientific">Mycobacterium kansasii</name>
    <dbReference type="NCBI Taxonomy" id="1768"/>
    <lineage>
        <taxon>Bacteria</taxon>
        <taxon>Bacillati</taxon>
        <taxon>Actinomycetota</taxon>
        <taxon>Actinomycetes</taxon>
        <taxon>Mycobacteriales</taxon>
        <taxon>Mycobacteriaceae</taxon>
        <taxon>Mycobacterium</taxon>
    </lineage>
</organism>
<gene>
    <name evidence="1" type="ORF">NIIDMKKI_06130</name>
</gene>
<evidence type="ECO:0000313" key="2">
    <source>
        <dbReference type="Proteomes" id="UP000516380"/>
    </source>
</evidence>
<accession>A0A7G1I2Y1</accession>